<proteinExistence type="predicted"/>
<sequence>MNKDHDKLITDLHRFLNSQDFKSEKDLSKFMESMDQQIPSLPEEVLTSQEQAQNLVYEAYDLPTFKARQNIKKALKLDNNCIEAYEFLGSIEDVEEIAILFFEKGIKIGRENFNETFFERNKGKFWYIHETRPFMRCLYHYSVCLYKIGKTKEAVIISEEIIALNENDNQGVRDQLLLYFILLDENEKFQKYATMFKDDDGTFSLFNRALFAFKTEGETDNTNKQLQKAIKQNKFVATKLLSKKPITNTTDYYSWGGADEANYYAEFAKYIWENTNEATLWLKKHTTKS</sequence>
<gene>
    <name evidence="1" type="ORF">NJT12_23115</name>
</gene>
<dbReference type="RefSeq" id="WP_271338482.1">
    <property type="nucleotide sequence ID" value="NZ_JAMZNK010000066.1"/>
</dbReference>
<name>A0ABT4WIU8_9FLAO</name>
<keyword evidence="2" id="KW-1185">Reference proteome</keyword>
<dbReference type="Proteomes" id="UP001212170">
    <property type="component" value="Unassembled WGS sequence"/>
</dbReference>
<organism evidence="1 2">
    <name type="scientific">Flavobacterium azizsancarii</name>
    <dbReference type="NCBI Taxonomy" id="2961580"/>
    <lineage>
        <taxon>Bacteria</taxon>
        <taxon>Pseudomonadati</taxon>
        <taxon>Bacteroidota</taxon>
        <taxon>Flavobacteriia</taxon>
        <taxon>Flavobacteriales</taxon>
        <taxon>Flavobacteriaceae</taxon>
        <taxon>Flavobacterium</taxon>
    </lineage>
</organism>
<protein>
    <recommendedName>
        <fullName evidence="3">Tetratricopeptide repeat protein</fullName>
    </recommendedName>
</protein>
<evidence type="ECO:0000313" key="1">
    <source>
        <dbReference type="EMBL" id="MDA6072518.1"/>
    </source>
</evidence>
<dbReference type="InterPro" id="IPR011990">
    <property type="entry name" value="TPR-like_helical_dom_sf"/>
</dbReference>
<accession>A0ABT4WIU8</accession>
<evidence type="ECO:0008006" key="3">
    <source>
        <dbReference type="Google" id="ProtNLM"/>
    </source>
</evidence>
<reference evidence="1 2" key="1">
    <citation type="journal article" date="2023" name="Chemosphere">
        <title>Whole genome analysis of Flavobacterium aziz-sancarii sp. nov., isolated from Ardley Island (Antarctica), revealed a rich resistome and bioremediation potential.</title>
        <authorList>
            <person name="Otur C."/>
            <person name="Okay S."/>
            <person name="Kurt-Kizildogan A."/>
        </authorList>
    </citation>
    <scope>NUCLEOTIDE SEQUENCE [LARGE SCALE GENOMIC DNA]</scope>
    <source>
        <strain evidence="1 2">AC</strain>
    </source>
</reference>
<evidence type="ECO:0000313" key="2">
    <source>
        <dbReference type="Proteomes" id="UP001212170"/>
    </source>
</evidence>
<dbReference type="EMBL" id="JAMZNK010000066">
    <property type="protein sequence ID" value="MDA6072518.1"/>
    <property type="molecule type" value="Genomic_DNA"/>
</dbReference>
<comment type="caution">
    <text evidence="1">The sequence shown here is derived from an EMBL/GenBank/DDBJ whole genome shotgun (WGS) entry which is preliminary data.</text>
</comment>
<dbReference type="SUPFAM" id="SSF48452">
    <property type="entry name" value="TPR-like"/>
    <property type="match status" value="1"/>
</dbReference>
<dbReference type="Gene3D" id="1.25.40.10">
    <property type="entry name" value="Tetratricopeptide repeat domain"/>
    <property type="match status" value="1"/>
</dbReference>